<reference evidence="2" key="2">
    <citation type="submission" date="2023-04" db="EMBL/GenBank/DDBJ databases">
        <authorList>
            <person name="Bruccoleri R.E."/>
            <person name="Oakeley E.J."/>
            <person name="Faust A.-M."/>
            <person name="Dessus-Babus S."/>
            <person name="Altorfer M."/>
            <person name="Burckhardt D."/>
            <person name="Oertli M."/>
            <person name="Naumann U."/>
            <person name="Petersen F."/>
            <person name="Wong J."/>
        </authorList>
    </citation>
    <scope>NUCLEOTIDE SEQUENCE</scope>
    <source>
        <strain evidence="2">GSM-AAB239-AS_SAM_17_03QT</strain>
        <tissue evidence="2">Leaf</tissue>
    </source>
</reference>
<proteinExistence type="predicted"/>
<gene>
    <name evidence="2" type="ORF">M6B38_252210</name>
</gene>
<dbReference type="EMBL" id="JANAVB010001300">
    <property type="protein sequence ID" value="KAJ6852971.1"/>
    <property type="molecule type" value="Genomic_DNA"/>
</dbReference>
<feature type="transmembrane region" description="Helical" evidence="1">
    <location>
        <begin position="36"/>
        <end position="55"/>
    </location>
</feature>
<evidence type="ECO:0000256" key="1">
    <source>
        <dbReference type="SAM" id="Phobius"/>
    </source>
</evidence>
<keyword evidence="1" id="KW-0472">Membrane</keyword>
<dbReference type="Proteomes" id="UP001140949">
    <property type="component" value="Unassembled WGS sequence"/>
</dbReference>
<reference evidence="2" key="1">
    <citation type="journal article" date="2023" name="GigaByte">
        <title>Genome assembly of the bearded iris, Iris pallida Lam.</title>
        <authorList>
            <person name="Bruccoleri R.E."/>
            <person name="Oakeley E.J."/>
            <person name="Faust A.M.E."/>
            <person name="Altorfer M."/>
            <person name="Dessus-Babus S."/>
            <person name="Burckhardt D."/>
            <person name="Oertli M."/>
            <person name="Naumann U."/>
            <person name="Petersen F."/>
            <person name="Wong J."/>
        </authorList>
    </citation>
    <scope>NUCLEOTIDE SEQUENCE</scope>
    <source>
        <strain evidence="2">GSM-AAB239-AS_SAM_17_03QT</strain>
    </source>
</reference>
<keyword evidence="1" id="KW-1133">Transmembrane helix</keyword>
<protein>
    <submittedName>
        <fullName evidence="2">Uncharacterized protein</fullName>
    </submittedName>
</protein>
<keyword evidence="3" id="KW-1185">Reference proteome</keyword>
<comment type="caution">
    <text evidence="2">The sequence shown here is derived from an EMBL/GenBank/DDBJ whole genome shotgun (WGS) entry which is preliminary data.</text>
</comment>
<evidence type="ECO:0000313" key="3">
    <source>
        <dbReference type="Proteomes" id="UP001140949"/>
    </source>
</evidence>
<organism evidence="2 3">
    <name type="scientific">Iris pallida</name>
    <name type="common">Sweet iris</name>
    <dbReference type="NCBI Taxonomy" id="29817"/>
    <lineage>
        <taxon>Eukaryota</taxon>
        <taxon>Viridiplantae</taxon>
        <taxon>Streptophyta</taxon>
        <taxon>Embryophyta</taxon>
        <taxon>Tracheophyta</taxon>
        <taxon>Spermatophyta</taxon>
        <taxon>Magnoliopsida</taxon>
        <taxon>Liliopsida</taxon>
        <taxon>Asparagales</taxon>
        <taxon>Iridaceae</taxon>
        <taxon>Iridoideae</taxon>
        <taxon>Irideae</taxon>
        <taxon>Iris</taxon>
    </lineage>
</organism>
<accession>A0AAX6IIX9</accession>
<name>A0AAX6IIX9_IRIPA</name>
<keyword evidence="1" id="KW-0812">Transmembrane</keyword>
<dbReference type="AlphaFoldDB" id="A0AAX6IIX9"/>
<sequence>MLSPARCTKAADKIVVSLLGLNFLFVSTSYPKVWTPILLGFCIVSSCGPEVVFYCKERDKYTNTVARGWTRGDTLIVL</sequence>
<evidence type="ECO:0000313" key="2">
    <source>
        <dbReference type="EMBL" id="KAJ6852971.1"/>
    </source>
</evidence>